<reference evidence="1" key="1">
    <citation type="journal article" date="2013" name="Nat. Commun.">
        <title>Whole-genome sequencing of Oryza brachyantha reveals mechanisms underlying Oryza genome evolution.</title>
        <authorList>
            <person name="Chen J."/>
            <person name="Huang Q."/>
            <person name="Gao D."/>
            <person name="Wang J."/>
            <person name="Lang Y."/>
            <person name="Liu T."/>
            <person name="Li B."/>
            <person name="Bai Z."/>
            <person name="Luis Goicoechea J."/>
            <person name="Liang C."/>
            <person name="Chen C."/>
            <person name="Zhang W."/>
            <person name="Sun S."/>
            <person name="Liao Y."/>
            <person name="Zhang X."/>
            <person name="Yang L."/>
            <person name="Song C."/>
            <person name="Wang M."/>
            <person name="Shi J."/>
            <person name="Liu G."/>
            <person name="Liu J."/>
            <person name="Zhou H."/>
            <person name="Zhou W."/>
            <person name="Yu Q."/>
            <person name="An N."/>
            <person name="Chen Y."/>
            <person name="Cai Q."/>
            <person name="Wang B."/>
            <person name="Liu B."/>
            <person name="Min J."/>
            <person name="Huang Y."/>
            <person name="Wu H."/>
            <person name="Li Z."/>
            <person name="Zhang Y."/>
            <person name="Yin Y."/>
            <person name="Song W."/>
            <person name="Jiang J."/>
            <person name="Jackson S.A."/>
            <person name="Wing R.A."/>
            <person name="Wang J."/>
            <person name="Chen M."/>
        </authorList>
    </citation>
    <scope>NUCLEOTIDE SEQUENCE [LARGE SCALE GENOMIC DNA]</scope>
    <source>
        <strain evidence="1">cv. IRGC 101232</strain>
    </source>
</reference>
<keyword evidence="2" id="KW-1185">Reference proteome</keyword>
<name>J3L2G6_ORYBR</name>
<dbReference type="AlphaFoldDB" id="J3L2G6"/>
<protein>
    <submittedName>
        <fullName evidence="1">Uncharacterized protein</fullName>
    </submittedName>
</protein>
<dbReference type="Gramene" id="OB01G34220.1">
    <property type="protein sequence ID" value="OB01G34220.1"/>
    <property type="gene ID" value="OB01G34220"/>
</dbReference>
<accession>J3L2G6</accession>
<sequence length="76" mass="8468">MELQNAPAGRRDTKGIVLTIVPTNISSYRFEHEEDPAIPMDPRHDFVLAKQTKQSQRILMLHVMTGSSVASSDSSE</sequence>
<evidence type="ECO:0000313" key="1">
    <source>
        <dbReference type="EnsemblPlants" id="OB01G34220.1"/>
    </source>
</evidence>
<reference evidence="1" key="2">
    <citation type="submission" date="2013-04" db="UniProtKB">
        <authorList>
            <consortium name="EnsemblPlants"/>
        </authorList>
    </citation>
    <scope>IDENTIFICATION</scope>
</reference>
<dbReference type="Proteomes" id="UP000006038">
    <property type="component" value="Chromosome 1"/>
</dbReference>
<organism evidence="1">
    <name type="scientific">Oryza brachyantha</name>
    <name type="common">malo sina</name>
    <dbReference type="NCBI Taxonomy" id="4533"/>
    <lineage>
        <taxon>Eukaryota</taxon>
        <taxon>Viridiplantae</taxon>
        <taxon>Streptophyta</taxon>
        <taxon>Embryophyta</taxon>
        <taxon>Tracheophyta</taxon>
        <taxon>Spermatophyta</taxon>
        <taxon>Magnoliopsida</taxon>
        <taxon>Liliopsida</taxon>
        <taxon>Poales</taxon>
        <taxon>Poaceae</taxon>
        <taxon>BOP clade</taxon>
        <taxon>Oryzoideae</taxon>
        <taxon>Oryzeae</taxon>
        <taxon>Oryzinae</taxon>
        <taxon>Oryza</taxon>
    </lineage>
</organism>
<proteinExistence type="predicted"/>
<dbReference type="EnsemblPlants" id="OB01G34220.1">
    <property type="protein sequence ID" value="OB01G34220.1"/>
    <property type="gene ID" value="OB01G34220"/>
</dbReference>
<dbReference type="HOGENOM" id="CLU_2658436_0_0_1"/>
<evidence type="ECO:0000313" key="2">
    <source>
        <dbReference type="Proteomes" id="UP000006038"/>
    </source>
</evidence>